<feature type="compositionally biased region" description="Polar residues" evidence="5">
    <location>
        <begin position="148"/>
        <end position="162"/>
    </location>
</feature>
<evidence type="ECO:0000313" key="7">
    <source>
        <dbReference type="EMBL" id="KHJ79435.1"/>
    </source>
</evidence>
<accession>A0A0B1S872</accession>
<dbReference type="OrthoDB" id="6077599at2759"/>
<evidence type="ECO:0000256" key="3">
    <source>
        <dbReference type="ARBA" id="ARBA00022574"/>
    </source>
</evidence>
<evidence type="ECO:0000259" key="6">
    <source>
        <dbReference type="PROSITE" id="PS50097"/>
    </source>
</evidence>
<dbReference type="InterPro" id="IPR011333">
    <property type="entry name" value="SKP1/BTB/POZ_sf"/>
</dbReference>
<dbReference type="InterPro" id="IPR047876">
    <property type="entry name" value="SHKBP1/KCTD3"/>
</dbReference>
<dbReference type="SUPFAM" id="SSF54695">
    <property type="entry name" value="POZ domain"/>
    <property type="match status" value="1"/>
</dbReference>
<proteinExistence type="inferred from homology"/>
<dbReference type="Proteomes" id="UP000053660">
    <property type="component" value="Unassembled WGS sequence"/>
</dbReference>
<dbReference type="CDD" id="cd18363">
    <property type="entry name" value="BTB_POZ_KCTD3-like"/>
    <property type="match status" value="1"/>
</dbReference>
<name>A0A0B1S872_OESDE</name>
<dbReference type="PANTHER" id="PTHR15859:SF1">
    <property type="entry name" value="BTB DOMAIN-CONTAINING PROTEIN"/>
    <property type="match status" value="1"/>
</dbReference>
<feature type="compositionally biased region" description="Low complexity" evidence="5">
    <location>
        <begin position="138"/>
        <end position="147"/>
    </location>
</feature>
<evidence type="ECO:0000256" key="1">
    <source>
        <dbReference type="ARBA" id="ARBA00009572"/>
    </source>
</evidence>
<evidence type="ECO:0000256" key="2">
    <source>
        <dbReference type="ARBA" id="ARBA00022553"/>
    </source>
</evidence>
<dbReference type="FunFam" id="3.30.710.10:FF:000038">
    <property type="entry name" value="BTB/POZ domain-containing protein KCTD3 isoform X1"/>
    <property type="match status" value="1"/>
</dbReference>
<sequence length="340" mass="37725">MGATEIPEQIVNLNVGGQRFATSSHTLTWIPDSFFTSLLSGRIPTVRDDSGAIFIDRDPDVFRIILNYLRTKQVDLSNIAPSTLKHEAQYFGLAPLVRRLTLCEELDVSSCGSVLFHAMIPAPNLPFERPILERKPDSSTPSSDNSSQTKQATDTSKSVSGTDAATCGCYNKTAPTSGTSATNGNGERVEGWYSRHGSGHSTPRIYGHCKKSSYELARYIRNELSQLKHQTRSPSEDELDPLRVRIVKAHHNSIIVGYAYYACVYRMKESLGWQSVYTTPRMESLIKHVALNTKFGPQNTDRMVAVALSNGNIMLWALEEGDNASKIGAQNIFSCRCFFF</sequence>
<evidence type="ECO:0000256" key="5">
    <source>
        <dbReference type="SAM" id="MobiDB-lite"/>
    </source>
</evidence>
<dbReference type="Pfam" id="PF02214">
    <property type="entry name" value="BTB_2"/>
    <property type="match status" value="1"/>
</dbReference>
<dbReference type="PROSITE" id="PS50097">
    <property type="entry name" value="BTB"/>
    <property type="match status" value="1"/>
</dbReference>
<evidence type="ECO:0000313" key="8">
    <source>
        <dbReference type="Proteomes" id="UP000053660"/>
    </source>
</evidence>
<feature type="domain" description="BTB" evidence="6">
    <location>
        <begin position="9"/>
        <end position="78"/>
    </location>
</feature>
<protein>
    <recommendedName>
        <fullName evidence="6">BTB domain-containing protein</fullName>
    </recommendedName>
</protein>
<keyword evidence="2" id="KW-0597">Phosphoprotein</keyword>
<dbReference type="SMART" id="SM00225">
    <property type="entry name" value="BTB"/>
    <property type="match status" value="1"/>
</dbReference>
<dbReference type="GO" id="GO:0051260">
    <property type="term" value="P:protein homooligomerization"/>
    <property type="evidence" value="ECO:0007669"/>
    <property type="project" value="InterPro"/>
</dbReference>
<comment type="similarity">
    <text evidence="1">Belongs to the KCTD3 family.</text>
</comment>
<dbReference type="EMBL" id="KN605003">
    <property type="protein sequence ID" value="KHJ79435.1"/>
    <property type="molecule type" value="Genomic_DNA"/>
</dbReference>
<evidence type="ECO:0000256" key="4">
    <source>
        <dbReference type="ARBA" id="ARBA00022737"/>
    </source>
</evidence>
<dbReference type="InterPro" id="IPR003131">
    <property type="entry name" value="T1-type_BTB"/>
</dbReference>
<organism evidence="7 8">
    <name type="scientific">Oesophagostomum dentatum</name>
    <name type="common">Nodular worm</name>
    <dbReference type="NCBI Taxonomy" id="61180"/>
    <lineage>
        <taxon>Eukaryota</taxon>
        <taxon>Metazoa</taxon>
        <taxon>Ecdysozoa</taxon>
        <taxon>Nematoda</taxon>
        <taxon>Chromadorea</taxon>
        <taxon>Rhabditida</taxon>
        <taxon>Rhabditina</taxon>
        <taxon>Rhabditomorpha</taxon>
        <taxon>Strongyloidea</taxon>
        <taxon>Strongylidae</taxon>
        <taxon>Oesophagostomum</taxon>
    </lineage>
</organism>
<keyword evidence="4" id="KW-0677">Repeat</keyword>
<gene>
    <name evidence="7" type="ORF">OESDEN_20919</name>
</gene>
<keyword evidence="3" id="KW-0853">WD repeat</keyword>
<dbReference type="PANTHER" id="PTHR15859">
    <property type="entry name" value="SETA BINDING PROTEIN 1"/>
    <property type="match status" value="1"/>
</dbReference>
<dbReference type="AlphaFoldDB" id="A0A0B1S872"/>
<dbReference type="InterPro" id="IPR000210">
    <property type="entry name" value="BTB/POZ_dom"/>
</dbReference>
<dbReference type="Gene3D" id="3.30.710.10">
    <property type="entry name" value="Potassium Channel Kv1.1, Chain A"/>
    <property type="match status" value="1"/>
</dbReference>
<feature type="region of interest" description="Disordered" evidence="5">
    <location>
        <begin position="129"/>
        <end position="162"/>
    </location>
</feature>
<reference evidence="7 8" key="1">
    <citation type="submission" date="2014-03" db="EMBL/GenBank/DDBJ databases">
        <title>Draft genome of the hookworm Oesophagostomum dentatum.</title>
        <authorList>
            <person name="Mitreva M."/>
        </authorList>
    </citation>
    <scope>NUCLEOTIDE SEQUENCE [LARGE SCALE GENOMIC DNA]</scope>
    <source>
        <strain evidence="7 8">OD-Hann</strain>
    </source>
</reference>
<keyword evidence="8" id="KW-1185">Reference proteome</keyword>